<accession>A0A1I7JE28</accession>
<name>A0A1I7JE28_9PROT</name>
<reference evidence="4 5" key="1">
    <citation type="submission" date="2016-10" db="EMBL/GenBank/DDBJ databases">
        <authorList>
            <person name="de Groot N.N."/>
        </authorList>
    </citation>
    <scope>NUCLEOTIDE SEQUENCE [LARGE SCALE GENOMIC DNA]</scope>
    <source>
        <strain evidence="4 5">Nm24</strain>
    </source>
</reference>
<feature type="signal peptide" evidence="3">
    <location>
        <begin position="1"/>
        <end position="15"/>
    </location>
</feature>
<evidence type="ECO:0000256" key="2">
    <source>
        <dbReference type="SAM" id="Phobius"/>
    </source>
</evidence>
<evidence type="ECO:0000313" key="5">
    <source>
        <dbReference type="Proteomes" id="UP000183926"/>
    </source>
</evidence>
<keyword evidence="2" id="KW-1133">Transmembrane helix</keyword>
<protein>
    <submittedName>
        <fullName evidence="4">TspB protein</fullName>
    </submittedName>
</protein>
<sequence>MLLPFLFFLSFSASAASTAPYLYVSSFEGSSPSVFTDLQSACDAHVPPDYSFVDARPNYGTVGSTNVGDYYVAANYDTGSLARCSYSNAGGFFIYRNFFYGPTCSGSFPTTQGGVKVCASCPDGFVDQGGVCTNAPPDCPALGTSVGHTLITGDITGTASIAGTGVCISNPSGGGSPGAVCGVQCSSGAVSVDPVTGVSQMYCQAASFTGGTCSPSSVAAADPGPDPDFGVDKGPEGGCPSGTVPGQINDLDVCLPSGSTVQTDVRKTTQGNKTLTTTKNQTVNPDGSVTTTITNIFNDGTSETVSNTVTNDGKINAGNDSGNNNGGKDGSEDMPIPDMDTSLGGFEALPTRVPDNPVFSTSIIATSASCPPPIAFTVMDIDLSIDFEPVCDLAPMIRAIMLILAGVVALRVVVSK</sequence>
<dbReference type="AlphaFoldDB" id="A0A1I7JE28"/>
<dbReference type="InterPro" id="IPR008708">
    <property type="entry name" value="Neisseria_TspB"/>
</dbReference>
<feature type="transmembrane region" description="Helical" evidence="2">
    <location>
        <begin position="396"/>
        <end position="414"/>
    </location>
</feature>
<proteinExistence type="predicted"/>
<evidence type="ECO:0000256" key="1">
    <source>
        <dbReference type="SAM" id="MobiDB-lite"/>
    </source>
</evidence>
<dbReference type="EMBL" id="FPBL01000022">
    <property type="protein sequence ID" value="SFU83420.1"/>
    <property type="molecule type" value="Genomic_DNA"/>
</dbReference>
<dbReference type="NCBIfam" id="NF041109">
    <property type="entry name" value="VF_TspB_C_term"/>
    <property type="match status" value="1"/>
</dbReference>
<keyword evidence="3" id="KW-0732">Signal</keyword>
<evidence type="ECO:0000256" key="3">
    <source>
        <dbReference type="SAM" id="SignalP"/>
    </source>
</evidence>
<organism evidence="4 5">
    <name type="scientific">Nitrosomonas eutropha</name>
    <dbReference type="NCBI Taxonomy" id="916"/>
    <lineage>
        <taxon>Bacteria</taxon>
        <taxon>Pseudomonadati</taxon>
        <taxon>Pseudomonadota</taxon>
        <taxon>Betaproteobacteria</taxon>
        <taxon>Nitrosomonadales</taxon>
        <taxon>Nitrosomonadaceae</taxon>
        <taxon>Nitrosomonas</taxon>
    </lineage>
</organism>
<evidence type="ECO:0000313" key="4">
    <source>
        <dbReference type="EMBL" id="SFU83420.1"/>
    </source>
</evidence>
<keyword evidence="2" id="KW-0472">Membrane</keyword>
<gene>
    <name evidence="4" type="ORF">SAMN05216339_12213</name>
</gene>
<keyword evidence="2" id="KW-0812">Transmembrane</keyword>
<dbReference type="Proteomes" id="UP000183926">
    <property type="component" value="Unassembled WGS sequence"/>
</dbReference>
<dbReference type="Pfam" id="PF05616">
    <property type="entry name" value="Neisseria_TspB"/>
    <property type="match status" value="1"/>
</dbReference>
<feature type="region of interest" description="Disordered" evidence="1">
    <location>
        <begin position="303"/>
        <end position="335"/>
    </location>
</feature>
<feature type="compositionally biased region" description="Polar residues" evidence="1">
    <location>
        <begin position="303"/>
        <end position="313"/>
    </location>
</feature>
<feature type="chain" id="PRO_5013085486" evidence="3">
    <location>
        <begin position="16"/>
        <end position="416"/>
    </location>
</feature>